<dbReference type="RefSeq" id="XP_009166185.1">
    <property type="nucleotide sequence ID" value="XM_009167921.1"/>
</dbReference>
<organism evidence="2 3">
    <name type="scientific">Opisthorchis viverrini</name>
    <name type="common">Southeast Asian liver fluke</name>
    <dbReference type="NCBI Taxonomy" id="6198"/>
    <lineage>
        <taxon>Eukaryota</taxon>
        <taxon>Metazoa</taxon>
        <taxon>Spiralia</taxon>
        <taxon>Lophotrochozoa</taxon>
        <taxon>Platyhelminthes</taxon>
        <taxon>Trematoda</taxon>
        <taxon>Digenea</taxon>
        <taxon>Opisthorchiida</taxon>
        <taxon>Opisthorchiata</taxon>
        <taxon>Opisthorchiidae</taxon>
        <taxon>Opisthorchis</taxon>
    </lineage>
</organism>
<feature type="compositionally biased region" description="Polar residues" evidence="1">
    <location>
        <begin position="1"/>
        <end position="16"/>
    </location>
</feature>
<proteinExistence type="predicted"/>
<dbReference type="AlphaFoldDB" id="A0A074ZSG1"/>
<feature type="region of interest" description="Disordered" evidence="1">
    <location>
        <begin position="1"/>
        <end position="31"/>
    </location>
</feature>
<keyword evidence="3" id="KW-1185">Reference proteome</keyword>
<protein>
    <submittedName>
        <fullName evidence="2">Uncharacterized protein</fullName>
    </submittedName>
</protein>
<gene>
    <name evidence="2" type="ORF">T265_03437</name>
</gene>
<dbReference type="Proteomes" id="UP000054324">
    <property type="component" value="Unassembled WGS sequence"/>
</dbReference>
<accession>A0A074ZSG1</accession>
<reference evidence="2 3" key="1">
    <citation type="submission" date="2013-11" db="EMBL/GenBank/DDBJ databases">
        <title>Opisthorchis viverrini - life in the bile duct.</title>
        <authorList>
            <person name="Young N.D."/>
            <person name="Nagarajan N."/>
            <person name="Lin S.J."/>
            <person name="Korhonen P.K."/>
            <person name="Jex A.R."/>
            <person name="Hall R.S."/>
            <person name="Safavi-Hemami H."/>
            <person name="Kaewkong W."/>
            <person name="Bertrand D."/>
            <person name="Gao S."/>
            <person name="Seet Q."/>
            <person name="Wongkham S."/>
            <person name="Teh B.T."/>
            <person name="Wongkham C."/>
            <person name="Intapan P.M."/>
            <person name="Maleewong W."/>
            <person name="Yang X."/>
            <person name="Hu M."/>
            <person name="Wang Z."/>
            <person name="Hofmann A."/>
            <person name="Sternberg P.W."/>
            <person name="Tan P."/>
            <person name="Wang J."/>
            <person name="Gasser R.B."/>
        </authorList>
    </citation>
    <scope>NUCLEOTIDE SEQUENCE [LARGE SCALE GENOMIC DNA]</scope>
</reference>
<evidence type="ECO:0000313" key="2">
    <source>
        <dbReference type="EMBL" id="KER30066.1"/>
    </source>
</evidence>
<dbReference type="KEGG" id="ovi:T265_03437"/>
<dbReference type="GeneID" id="20317624"/>
<sequence length="279" mass="31427">MPPRMVTTSLQANGQARRTDQHPPDEQPINSSELPIFHHITERTSYNTGFDASISETITPTTPWKATAVTVHLLMENHLQLLNRLRDGLKKQHFNRVPKQGVLACPRQGVPTYLTDEDFQNFPRLSHKLYHLFQEPQGKPGATEGDTHRDRILLMTATGPQQATVETVNYPPLFTRATVETVNYHPLFTRMLFIAFFGVHSPQTSEDKLMGVLAALELTVFSDKSTPILQQILYSVHPAAPHSVANFCTRSIKASMPRHALIWALYSAIFHSSEDVPNK</sequence>
<dbReference type="EMBL" id="KL596667">
    <property type="protein sequence ID" value="KER30066.1"/>
    <property type="molecule type" value="Genomic_DNA"/>
</dbReference>
<dbReference type="CTD" id="20317624"/>
<name>A0A074ZSG1_OPIVI</name>
<evidence type="ECO:0000256" key="1">
    <source>
        <dbReference type="SAM" id="MobiDB-lite"/>
    </source>
</evidence>
<evidence type="ECO:0000313" key="3">
    <source>
        <dbReference type="Proteomes" id="UP000054324"/>
    </source>
</evidence>